<dbReference type="OrthoDB" id="9796919at2"/>
<sequence>MTPELIGDAKALAALDACARGEEAWSIMRFEALVSDQRYRITGITDCDRRALQAFAVVSVGPFDLELEMIVVAPEHRRRGLAGQLIETMIEQGMALERERILLEVRASNDAAQALYARHGFEVDGRRMGYYPQASGEREDAILMSRPLAR</sequence>
<dbReference type="GO" id="GO:0016747">
    <property type="term" value="F:acyltransferase activity, transferring groups other than amino-acyl groups"/>
    <property type="evidence" value="ECO:0007669"/>
    <property type="project" value="InterPro"/>
</dbReference>
<dbReference type="PANTHER" id="PTHR43420:SF44">
    <property type="entry name" value="ACETYLTRANSFERASE YPEA"/>
    <property type="match status" value="1"/>
</dbReference>
<evidence type="ECO:0000313" key="3">
    <source>
        <dbReference type="EMBL" id="ART63732.1"/>
    </source>
</evidence>
<keyword evidence="1" id="KW-0808">Transferase</keyword>
<evidence type="ECO:0000313" key="4">
    <source>
        <dbReference type="Proteomes" id="UP000194457"/>
    </source>
</evidence>
<dbReference type="AlphaFoldDB" id="A0A240URR5"/>
<evidence type="ECO:0000256" key="2">
    <source>
        <dbReference type="ARBA" id="ARBA00023315"/>
    </source>
</evidence>
<dbReference type="CDD" id="cd04301">
    <property type="entry name" value="NAT_SF"/>
    <property type="match status" value="1"/>
</dbReference>
<dbReference type="Proteomes" id="UP000194457">
    <property type="component" value="Chromosome"/>
</dbReference>
<dbReference type="Pfam" id="PF00583">
    <property type="entry name" value="Acetyltransf_1"/>
    <property type="match status" value="1"/>
</dbReference>
<dbReference type="KEGG" id="kma:B9H00_12260"/>
<accession>A0A240URR5</accession>
<gene>
    <name evidence="3" type="ORF">B9H00_12260</name>
</gene>
<dbReference type="InterPro" id="IPR000182">
    <property type="entry name" value="GNAT_dom"/>
</dbReference>
<keyword evidence="2" id="KW-0012">Acyltransferase</keyword>
<dbReference type="RefSeq" id="WP_086900884.1">
    <property type="nucleotide sequence ID" value="NZ_CP021358.1"/>
</dbReference>
<dbReference type="SUPFAM" id="SSF55729">
    <property type="entry name" value="Acyl-CoA N-acyltransferases (Nat)"/>
    <property type="match status" value="1"/>
</dbReference>
<name>A0A240URR5_9GAMM</name>
<dbReference type="Gene3D" id="3.40.630.30">
    <property type="match status" value="1"/>
</dbReference>
<proteinExistence type="predicted"/>
<dbReference type="PROSITE" id="PS51186">
    <property type="entry name" value="GNAT"/>
    <property type="match status" value="1"/>
</dbReference>
<dbReference type="InterPro" id="IPR050680">
    <property type="entry name" value="YpeA/RimI_acetyltransf"/>
</dbReference>
<dbReference type="InterPro" id="IPR016181">
    <property type="entry name" value="Acyl_CoA_acyltransferase"/>
</dbReference>
<keyword evidence="4" id="KW-1185">Reference proteome</keyword>
<protein>
    <submittedName>
        <fullName evidence="3">Uncharacterized protein</fullName>
    </submittedName>
</protein>
<dbReference type="EMBL" id="CP021358">
    <property type="protein sequence ID" value="ART63732.1"/>
    <property type="molecule type" value="Genomic_DNA"/>
</dbReference>
<reference evidence="3 4" key="1">
    <citation type="submission" date="2017-05" db="EMBL/GenBank/DDBJ databases">
        <authorList>
            <person name="Song R."/>
            <person name="Chenine A.L."/>
            <person name="Ruprecht R.M."/>
        </authorList>
    </citation>
    <scope>NUCLEOTIDE SEQUENCE [LARGE SCALE GENOMIC DNA]</scope>
    <source>
        <strain evidence="3">SW32</strain>
    </source>
</reference>
<evidence type="ECO:0000256" key="1">
    <source>
        <dbReference type="ARBA" id="ARBA00022679"/>
    </source>
</evidence>
<dbReference type="PANTHER" id="PTHR43420">
    <property type="entry name" value="ACETYLTRANSFERASE"/>
    <property type="match status" value="1"/>
</dbReference>
<organism evidence="3 4">
    <name type="scientific">Kushneria marisflavi</name>
    <dbReference type="NCBI Taxonomy" id="157779"/>
    <lineage>
        <taxon>Bacteria</taxon>
        <taxon>Pseudomonadati</taxon>
        <taxon>Pseudomonadota</taxon>
        <taxon>Gammaproteobacteria</taxon>
        <taxon>Oceanospirillales</taxon>
        <taxon>Halomonadaceae</taxon>
        <taxon>Kushneria</taxon>
    </lineage>
</organism>